<name>A0ABU2MCZ9_9ACTN</name>
<sequence length="86" mass="9623">MKFAKTLAVAAMTAVVTLGLASPAAAVEPQPQCEHNGNVSPCWEYYSWYWTYSACHAEGRKQVQNARYSDYLCDGGATVYLWLRRV</sequence>
<protein>
    <submittedName>
        <fullName evidence="2">Uncharacterized protein</fullName>
    </submittedName>
</protein>
<feature type="signal peptide" evidence="1">
    <location>
        <begin position="1"/>
        <end position="26"/>
    </location>
</feature>
<comment type="caution">
    <text evidence="2">The sequence shown here is derived from an EMBL/GenBank/DDBJ whole genome shotgun (WGS) entry which is preliminary data.</text>
</comment>
<evidence type="ECO:0000256" key="1">
    <source>
        <dbReference type="SAM" id="SignalP"/>
    </source>
</evidence>
<evidence type="ECO:0000313" key="2">
    <source>
        <dbReference type="EMBL" id="MDT0330548.1"/>
    </source>
</evidence>
<reference evidence="3" key="1">
    <citation type="submission" date="2023-07" db="EMBL/GenBank/DDBJ databases">
        <title>30 novel species of actinomycetes from the DSMZ collection.</title>
        <authorList>
            <person name="Nouioui I."/>
        </authorList>
    </citation>
    <scope>NUCLEOTIDE SEQUENCE [LARGE SCALE GENOMIC DNA]</scope>
    <source>
        <strain evidence="3">DSM 44743</strain>
    </source>
</reference>
<dbReference type="RefSeq" id="WP_311513094.1">
    <property type="nucleotide sequence ID" value="NZ_JAVREP010000013.1"/>
</dbReference>
<keyword evidence="1" id="KW-0732">Signal</keyword>
<accession>A0ABU2MCZ9</accession>
<evidence type="ECO:0000313" key="3">
    <source>
        <dbReference type="Proteomes" id="UP001183390"/>
    </source>
</evidence>
<dbReference type="EMBL" id="JAVREP010000013">
    <property type="protein sequence ID" value="MDT0330548.1"/>
    <property type="molecule type" value="Genomic_DNA"/>
</dbReference>
<dbReference type="Proteomes" id="UP001183390">
    <property type="component" value="Unassembled WGS sequence"/>
</dbReference>
<organism evidence="2 3">
    <name type="scientific">Nocardiopsis lambiniae</name>
    <dbReference type="NCBI Taxonomy" id="3075539"/>
    <lineage>
        <taxon>Bacteria</taxon>
        <taxon>Bacillati</taxon>
        <taxon>Actinomycetota</taxon>
        <taxon>Actinomycetes</taxon>
        <taxon>Streptosporangiales</taxon>
        <taxon>Nocardiopsidaceae</taxon>
        <taxon>Nocardiopsis</taxon>
    </lineage>
</organism>
<keyword evidence="3" id="KW-1185">Reference proteome</keyword>
<proteinExistence type="predicted"/>
<feature type="chain" id="PRO_5046865074" evidence="1">
    <location>
        <begin position="27"/>
        <end position="86"/>
    </location>
</feature>
<gene>
    <name evidence="2" type="ORF">RM479_19205</name>
</gene>